<protein>
    <submittedName>
        <fullName evidence="2">Uncharacterized protein</fullName>
    </submittedName>
</protein>
<accession>A0AAN6SP75</accession>
<name>A0AAN6SP75_9PEZI</name>
<feature type="compositionally biased region" description="Polar residues" evidence="1">
    <location>
        <begin position="106"/>
        <end position="122"/>
    </location>
</feature>
<sequence>MSLRTTAQTLLAQARTLRPANLTPATSRPATPAANPTGPLNLTSVRQYRPTADLLSYKDDQDRQSLKPRPSEGTKSGSDDEVAEKTDAAFNPAKTSPEAEKDSAARASNGNPLEASGANQEFSRPPQAAEEVADKEDKKTRSGGTGGKGGKKQGKVKPM</sequence>
<evidence type="ECO:0000313" key="2">
    <source>
        <dbReference type="EMBL" id="KAK4034425.1"/>
    </source>
</evidence>
<organism evidence="2 3">
    <name type="scientific">Parachaetomium inaequale</name>
    <dbReference type="NCBI Taxonomy" id="2588326"/>
    <lineage>
        <taxon>Eukaryota</taxon>
        <taxon>Fungi</taxon>
        <taxon>Dikarya</taxon>
        <taxon>Ascomycota</taxon>
        <taxon>Pezizomycotina</taxon>
        <taxon>Sordariomycetes</taxon>
        <taxon>Sordariomycetidae</taxon>
        <taxon>Sordariales</taxon>
        <taxon>Chaetomiaceae</taxon>
        <taxon>Parachaetomium</taxon>
    </lineage>
</organism>
<dbReference type="AlphaFoldDB" id="A0AAN6SP75"/>
<dbReference type="PANTHER" id="PTHR42090:SF1">
    <property type="match status" value="1"/>
</dbReference>
<gene>
    <name evidence="2" type="ORF">C8A01DRAFT_39094</name>
</gene>
<feature type="compositionally biased region" description="Low complexity" evidence="1">
    <location>
        <begin position="1"/>
        <end position="37"/>
    </location>
</feature>
<reference evidence="3" key="1">
    <citation type="journal article" date="2023" name="Mol. Phylogenet. Evol.">
        <title>Genome-scale phylogeny and comparative genomics of the fungal order Sordariales.</title>
        <authorList>
            <person name="Hensen N."/>
            <person name="Bonometti L."/>
            <person name="Westerberg I."/>
            <person name="Brannstrom I.O."/>
            <person name="Guillou S."/>
            <person name="Cros-Aarteil S."/>
            <person name="Calhoun S."/>
            <person name="Haridas S."/>
            <person name="Kuo A."/>
            <person name="Mondo S."/>
            <person name="Pangilinan J."/>
            <person name="Riley R."/>
            <person name="LaButti K."/>
            <person name="Andreopoulos B."/>
            <person name="Lipzen A."/>
            <person name="Chen C."/>
            <person name="Yan M."/>
            <person name="Daum C."/>
            <person name="Ng V."/>
            <person name="Clum A."/>
            <person name="Steindorff A."/>
            <person name="Ohm R.A."/>
            <person name="Martin F."/>
            <person name="Silar P."/>
            <person name="Natvig D.O."/>
            <person name="Lalanne C."/>
            <person name="Gautier V."/>
            <person name="Ament-Velasquez S.L."/>
            <person name="Kruys A."/>
            <person name="Hutchinson M.I."/>
            <person name="Powell A.J."/>
            <person name="Barry K."/>
            <person name="Miller A.N."/>
            <person name="Grigoriev I.V."/>
            <person name="Debuchy R."/>
            <person name="Gladieux P."/>
            <person name="Hiltunen Thoren M."/>
            <person name="Johannesson H."/>
        </authorList>
    </citation>
    <scope>NUCLEOTIDE SEQUENCE [LARGE SCALE GENOMIC DNA]</scope>
    <source>
        <strain evidence="3">CBS 284.82</strain>
    </source>
</reference>
<dbReference type="EMBL" id="MU854480">
    <property type="protein sequence ID" value="KAK4034425.1"/>
    <property type="molecule type" value="Genomic_DNA"/>
</dbReference>
<evidence type="ECO:0000313" key="3">
    <source>
        <dbReference type="Proteomes" id="UP001303115"/>
    </source>
</evidence>
<dbReference type="Proteomes" id="UP001303115">
    <property type="component" value="Unassembled WGS sequence"/>
</dbReference>
<keyword evidence="3" id="KW-1185">Reference proteome</keyword>
<proteinExistence type="predicted"/>
<dbReference type="PANTHER" id="PTHR42090">
    <property type="match status" value="1"/>
</dbReference>
<comment type="caution">
    <text evidence="2">The sequence shown here is derived from an EMBL/GenBank/DDBJ whole genome shotgun (WGS) entry which is preliminary data.</text>
</comment>
<feature type="compositionally biased region" description="Basic and acidic residues" evidence="1">
    <location>
        <begin position="56"/>
        <end position="72"/>
    </location>
</feature>
<feature type="compositionally biased region" description="Basic residues" evidence="1">
    <location>
        <begin position="149"/>
        <end position="159"/>
    </location>
</feature>
<evidence type="ECO:0000256" key="1">
    <source>
        <dbReference type="SAM" id="MobiDB-lite"/>
    </source>
</evidence>
<feature type="region of interest" description="Disordered" evidence="1">
    <location>
        <begin position="1"/>
        <end position="159"/>
    </location>
</feature>